<protein>
    <recommendedName>
        <fullName evidence="1">N-acetyltransferase domain-containing protein</fullName>
    </recommendedName>
</protein>
<dbReference type="InterPro" id="IPR000182">
    <property type="entry name" value="GNAT_dom"/>
</dbReference>
<dbReference type="SMR" id="A0A9W5QKZ7"/>
<dbReference type="Gene3D" id="3.40.630.30">
    <property type="match status" value="1"/>
</dbReference>
<evidence type="ECO:0000313" key="3">
    <source>
        <dbReference type="Proteomes" id="UP000013989"/>
    </source>
</evidence>
<evidence type="ECO:0000313" key="2">
    <source>
        <dbReference type="EMBL" id="EOP72144.1"/>
    </source>
</evidence>
<dbReference type="SUPFAM" id="SSF55729">
    <property type="entry name" value="Acyl-CoA N-acyltransferases (Nat)"/>
    <property type="match status" value="1"/>
</dbReference>
<dbReference type="Pfam" id="PF13302">
    <property type="entry name" value="Acetyltransf_3"/>
    <property type="match status" value="1"/>
</dbReference>
<feature type="domain" description="N-acetyltransferase" evidence="1">
    <location>
        <begin position="7"/>
        <end position="164"/>
    </location>
</feature>
<accession>A0A9W5QKZ7</accession>
<name>A0A9W5QKZ7_BACCE</name>
<evidence type="ECO:0000259" key="1">
    <source>
        <dbReference type="PROSITE" id="PS51186"/>
    </source>
</evidence>
<dbReference type="EMBL" id="AHEJ01000021">
    <property type="protein sequence ID" value="EOP72144.1"/>
    <property type="molecule type" value="Genomic_DNA"/>
</dbReference>
<dbReference type="PANTHER" id="PTHR43792">
    <property type="entry name" value="GNAT FAMILY, PUTATIVE (AFU_ORTHOLOGUE AFUA_3G00765)-RELATED-RELATED"/>
    <property type="match status" value="1"/>
</dbReference>
<dbReference type="Proteomes" id="UP000013989">
    <property type="component" value="Unassembled WGS sequence"/>
</dbReference>
<dbReference type="InterPro" id="IPR051531">
    <property type="entry name" value="N-acetyltransferase"/>
</dbReference>
<proteinExistence type="predicted"/>
<organism evidence="2 3">
    <name type="scientific">Bacillus cereus ISP2954</name>
    <dbReference type="NCBI Taxonomy" id="1053215"/>
    <lineage>
        <taxon>Bacteria</taxon>
        <taxon>Bacillati</taxon>
        <taxon>Bacillota</taxon>
        <taxon>Bacilli</taxon>
        <taxon>Bacillales</taxon>
        <taxon>Bacillaceae</taxon>
        <taxon>Bacillus</taxon>
        <taxon>Bacillus cereus group</taxon>
    </lineage>
</organism>
<dbReference type="InterPro" id="IPR016181">
    <property type="entry name" value="Acyl_CoA_acyltransferase"/>
</dbReference>
<dbReference type="AlphaFoldDB" id="A0A9W5QKZ7"/>
<reference evidence="2 3" key="1">
    <citation type="submission" date="2012-12" db="EMBL/GenBank/DDBJ databases">
        <title>The Genome Sequence of Bacillus cereus ISP2954.</title>
        <authorList>
            <consortium name="The Broad Institute Genome Sequencing Platform"/>
            <consortium name="The Broad Institute Genome Sequencing Center for Infectious Disease"/>
            <person name="Feldgarden M."/>
            <person name="Van der Auwera G.A."/>
            <person name="Mahillon J."/>
            <person name="Duprez V."/>
            <person name="Timmery S."/>
            <person name="Mattelet C."/>
            <person name="Dierick K."/>
            <person name="Sun M."/>
            <person name="Yu Z."/>
            <person name="Zhu L."/>
            <person name="Hu X."/>
            <person name="Shank E.B."/>
            <person name="Swiecicka I."/>
            <person name="Hansen B.M."/>
            <person name="Andrup L."/>
            <person name="Walker B."/>
            <person name="Young S.K."/>
            <person name="Zeng Q."/>
            <person name="Gargeya S."/>
            <person name="Fitzgerald M."/>
            <person name="Haas B."/>
            <person name="Abouelleil A."/>
            <person name="Alvarado L."/>
            <person name="Arachchi H.M."/>
            <person name="Berlin A.M."/>
            <person name="Chapman S.B."/>
            <person name="Dewar J."/>
            <person name="Goldberg J."/>
            <person name="Griggs A."/>
            <person name="Gujja S."/>
            <person name="Hansen M."/>
            <person name="Howarth C."/>
            <person name="Imamovic A."/>
            <person name="Larimer J."/>
            <person name="McCowan C."/>
            <person name="Murphy C."/>
            <person name="Neiman D."/>
            <person name="Pearson M."/>
            <person name="Priest M."/>
            <person name="Roberts A."/>
            <person name="Saif S."/>
            <person name="Shea T."/>
            <person name="Sisk P."/>
            <person name="Sykes S."/>
            <person name="Wortman J."/>
            <person name="Nusbaum C."/>
            <person name="Birren B."/>
        </authorList>
    </citation>
    <scope>NUCLEOTIDE SEQUENCE [LARGE SCALE GENOMIC DNA]</scope>
    <source>
        <strain evidence="2 3">ISP2954</strain>
    </source>
</reference>
<comment type="caution">
    <text evidence="2">The sequence shown here is derived from an EMBL/GenBank/DDBJ whole genome shotgun (WGS) entry which is preliminary data.</text>
</comment>
<dbReference type="GO" id="GO:0016747">
    <property type="term" value="F:acyltransferase activity, transferring groups other than amino-acyl groups"/>
    <property type="evidence" value="ECO:0007669"/>
    <property type="project" value="InterPro"/>
</dbReference>
<dbReference type="RefSeq" id="WP_000899000.1">
    <property type="nucleotide sequence ID" value="NZ_KB976743.1"/>
</dbReference>
<gene>
    <name evidence="2" type="ORF">IGU_06708</name>
</gene>
<sequence>MLFSERCELHVISENDYKNIKKLYENELVRKYLGGIIDEEAYKIRFYDILNSKNSSLHWTVFLKDSKEFIGFVFLDTYHDGINTEIGYQFLPEFWGQGYAKEVIMKVLNHGFSALNLTTIVAETQSLNMESCGLLKRVGMKFEGTLERFGNQQSKFSISISSGK</sequence>
<dbReference type="PROSITE" id="PS51186">
    <property type="entry name" value="GNAT"/>
    <property type="match status" value="1"/>
</dbReference>